<evidence type="ECO:0000313" key="2">
    <source>
        <dbReference type="Proteomes" id="UP000295304"/>
    </source>
</evidence>
<keyword evidence="2" id="KW-1185">Reference proteome</keyword>
<protein>
    <submittedName>
        <fullName evidence="1">Aldose 1-epimerase</fullName>
    </submittedName>
</protein>
<dbReference type="InterPro" id="IPR011013">
    <property type="entry name" value="Gal_mutarotase_sf_dom"/>
</dbReference>
<accession>A0A4R3J8S9</accession>
<dbReference type="Proteomes" id="UP000295304">
    <property type="component" value="Unassembled WGS sequence"/>
</dbReference>
<dbReference type="InterPro" id="IPR014718">
    <property type="entry name" value="GH-type_carb-bd"/>
</dbReference>
<dbReference type="SUPFAM" id="SSF74650">
    <property type="entry name" value="Galactose mutarotase-like"/>
    <property type="match status" value="1"/>
</dbReference>
<dbReference type="GO" id="GO:0030246">
    <property type="term" value="F:carbohydrate binding"/>
    <property type="evidence" value="ECO:0007669"/>
    <property type="project" value="InterPro"/>
</dbReference>
<dbReference type="Pfam" id="PF01263">
    <property type="entry name" value="Aldose_epim"/>
    <property type="match status" value="1"/>
</dbReference>
<dbReference type="GO" id="GO:0016853">
    <property type="term" value="F:isomerase activity"/>
    <property type="evidence" value="ECO:0007669"/>
    <property type="project" value="InterPro"/>
</dbReference>
<organism evidence="1 2">
    <name type="scientific">Varunaivibrio sulfuroxidans</name>
    <dbReference type="NCBI Taxonomy" id="1773489"/>
    <lineage>
        <taxon>Bacteria</taxon>
        <taxon>Pseudomonadati</taxon>
        <taxon>Pseudomonadota</taxon>
        <taxon>Alphaproteobacteria</taxon>
        <taxon>Rhodospirillales</taxon>
        <taxon>Magnetovibrionaceae</taxon>
        <taxon>Varunaivibrio</taxon>
    </lineage>
</organism>
<dbReference type="InterPro" id="IPR008183">
    <property type="entry name" value="Aldose_1/G6P_1-epimerase"/>
</dbReference>
<proteinExistence type="predicted"/>
<dbReference type="AlphaFoldDB" id="A0A4R3J8S9"/>
<name>A0A4R3J8S9_9PROT</name>
<dbReference type="GO" id="GO:0005975">
    <property type="term" value="P:carbohydrate metabolic process"/>
    <property type="evidence" value="ECO:0007669"/>
    <property type="project" value="InterPro"/>
</dbReference>
<dbReference type="Gene3D" id="2.70.98.10">
    <property type="match status" value="1"/>
</dbReference>
<sequence length="297" mass="31708">MASLLTLHAGNLTAILAPSLGGALAAFREETPSGLVDWLRPAPPDCADVLKSACYPLVPFSNRIANGRFSWRGRAVSLPANFPPEPHAIHGLAWQRPWRVVECTPARAVLALRHDAEPWPWPFTVRQTVALSPQALRITLSLENRAAEAMPGGLGLHPFFPRNDHTRLRADVRAMQTSGPGRMPPTLDRAHPTIAALGASDGVPEGLDNAFQDWRGSLTVHQDDIGRALSMGATSLLRHLVIYTPKNAPFFCAEPVSHLTGAFAADADTALAAGLVEIAPGETLEATVAFTPTPASS</sequence>
<dbReference type="RefSeq" id="WP_132939761.1">
    <property type="nucleotide sequence ID" value="NZ_CP119676.1"/>
</dbReference>
<dbReference type="CDD" id="cd09021">
    <property type="entry name" value="Aldose_epim_Ec_YphB"/>
    <property type="match status" value="1"/>
</dbReference>
<reference evidence="1 2" key="1">
    <citation type="submission" date="2019-03" db="EMBL/GenBank/DDBJ databases">
        <title>Genomic Encyclopedia of Type Strains, Phase IV (KMG-IV): sequencing the most valuable type-strain genomes for metagenomic binning, comparative biology and taxonomic classification.</title>
        <authorList>
            <person name="Goeker M."/>
        </authorList>
    </citation>
    <scope>NUCLEOTIDE SEQUENCE [LARGE SCALE GENOMIC DNA]</scope>
    <source>
        <strain evidence="1 2">DSM 101688</strain>
    </source>
</reference>
<dbReference type="EMBL" id="SLZW01000009">
    <property type="protein sequence ID" value="TCS60940.1"/>
    <property type="molecule type" value="Genomic_DNA"/>
</dbReference>
<gene>
    <name evidence="1" type="ORF">EDD55_109101</name>
</gene>
<dbReference type="OrthoDB" id="9796517at2"/>
<evidence type="ECO:0000313" key="1">
    <source>
        <dbReference type="EMBL" id="TCS60940.1"/>
    </source>
</evidence>
<comment type="caution">
    <text evidence="1">The sequence shown here is derived from an EMBL/GenBank/DDBJ whole genome shotgun (WGS) entry which is preliminary data.</text>
</comment>